<dbReference type="InterPro" id="IPR057699">
    <property type="entry name" value="DUF7939"/>
</dbReference>
<keyword evidence="3" id="KW-1185">Reference proteome</keyword>
<accession>A0AAE9YUG2</accession>
<evidence type="ECO:0000313" key="3">
    <source>
        <dbReference type="Proteomes" id="UP000032568"/>
    </source>
</evidence>
<feature type="domain" description="DUF7939" evidence="1">
    <location>
        <begin position="455"/>
        <end position="556"/>
    </location>
</feature>
<sequence>MGLLLSQVVSQTAMAAPQVSASVDKNPVMLNESFVLSVVANEDVGSNALDTTPLQKDFIVGRTSVSSQTSMVNFKTSYSTTWTTVLFARKAGNVTIPPLTVGSEKTQAINLEVVPASSAKAGNHQQDIFITAEVSNNDVYVQQLVTMSVKLHFSTELKRGTLSEPELEGANIQQVGKDGESESIINGRRYRVIERTYAITPQQSGDFVIAAPVFSGEVMANSRRRSSFFSFSETKPVSVMGDSISLNVRPVPEAFQGQWLPSELLTLHQEWQPELTKFTVGEPITRTVTLTAAGLSEEQLPELAMEMPPGLKVYPDQAELHTSLNKDRLVSQKVRNFALVASKPGKYTLPEISIPWWNTVTNRYETSTIAAQEIEVLPGVQTANNTPFTVPEGGNTAPLGQEVQTVTVKEHSWLTWLFMTLWLLTSFAWFASARGKRAQQTQGTGSEPVKHIDPYLALMAACKQNNGEQVISLLPAWINSGKHHFSTGRKKVSTLDEVIKVIDRQDFTEVINELQHHYYGKGQGKEPGREHAQTATSLPAWQGKELLTILVNINKKQSKKTAEVAIALNP</sequence>
<reference evidence="2 3" key="1">
    <citation type="journal article" date="2015" name="Genome Announc.">
        <title>Draft Genome Sequences of Marine Isolates of Thalassomonas viridans and Thalassomonas actiniarum.</title>
        <authorList>
            <person name="Olonade I."/>
            <person name="van Zyl L.J."/>
            <person name="Trindade M."/>
        </authorList>
    </citation>
    <scope>NUCLEOTIDE SEQUENCE [LARGE SCALE GENOMIC DNA]</scope>
    <source>
        <strain evidence="2 3">A5K-106</strain>
    </source>
</reference>
<evidence type="ECO:0000313" key="2">
    <source>
        <dbReference type="EMBL" id="WDE00564.1"/>
    </source>
</evidence>
<gene>
    <name evidence="2" type="ORF">SG35_007985</name>
</gene>
<reference evidence="2 3" key="2">
    <citation type="journal article" date="2022" name="Mar. Drugs">
        <title>Bioassay-Guided Fractionation Leads to the Detection of Cholic Acid Generated by the Rare Thalassomonas sp.</title>
        <authorList>
            <person name="Pheiffer F."/>
            <person name="Schneider Y.K."/>
            <person name="Hansen E.H."/>
            <person name="Andersen J.H."/>
            <person name="Isaksson J."/>
            <person name="Busche T."/>
            <person name="R C."/>
            <person name="Kalinowski J."/>
            <person name="Zyl L.V."/>
            <person name="Trindade M."/>
        </authorList>
    </citation>
    <scope>NUCLEOTIDE SEQUENCE [LARGE SCALE GENOMIC DNA]</scope>
    <source>
        <strain evidence="2 3">A5K-106</strain>
    </source>
</reference>
<dbReference type="Proteomes" id="UP000032568">
    <property type="component" value="Chromosome"/>
</dbReference>
<organism evidence="2 3">
    <name type="scientific">Thalassomonas actiniarum</name>
    <dbReference type="NCBI Taxonomy" id="485447"/>
    <lineage>
        <taxon>Bacteria</taxon>
        <taxon>Pseudomonadati</taxon>
        <taxon>Pseudomonadota</taxon>
        <taxon>Gammaproteobacteria</taxon>
        <taxon>Alteromonadales</taxon>
        <taxon>Colwelliaceae</taxon>
        <taxon>Thalassomonas</taxon>
    </lineage>
</organism>
<name>A0AAE9YUG2_9GAMM</name>
<dbReference type="PANTHER" id="PTHR40940:SF1">
    <property type="entry name" value="PROTEIN BATD"/>
    <property type="match status" value="1"/>
</dbReference>
<evidence type="ECO:0000259" key="1">
    <source>
        <dbReference type="Pfam" id="PF25607"/>
    </source>
</evidence>
<dbReference type="KEGG" id="tact:SG35_007985"/>
<dbReference type="AlphaFoldDB" id="A0AAE9YUG2"/>
<dbReference type="Pfam" id="PF13584">
    <property type="entry name" value="BatD"/>
    <property type="match status" value="2"/>
</dbReference>
<protein>
    <submittedName>
        <fullName evidence="2">Protein BatD</fullName>
    </submittedName>
</protein>
<proteinExistence type="predicted"/>
<dbReference type="EMBL" id="CP059735">
    <property type="protein sequence ID" value="WDE00564.1"/>
    <property type="molecule type" value="Genomic_DNA"/>
</dbReference>
<dbReference type="InterPro" id="IPR025738">
    <property type="entry name" value="BatD"/>
</dbReference>
<dbReference type="Pfam" id="PF25607">
    <property type="entry name" value="DUF7939"/>
    <property type="match status" value="1"/>
</dbReference>
<dbReference type="PANTHER" id="PTHR40940">
    <property type="entry name" value="PROTEIN BATD-RELATED"/>
    <property type="match status" value="1"/>
</dbReference>